<dbReference type="Pfam" id="PF25917">
    <property type="entry name" value="BSH_RND"/>
    <property type="match status" value="1"/>
</dbReference>
<protein>
    <submittedName>
        <fullName evidence="3">Secretion protein HylD</fullName>
    </submittedName>
</protein>
<dbReference type="InterPro" id="IPR050739">
    <property type="entry name" value="MFP"/>
</dbReference>
<accession>A0A109J7H5</accession>
<evidence type="ECO:0000313" key="4">
    <source>
        <dbReference type="Proteomes" id="UP000068164"/>
    </source>
</evidence>
<proteinExistence type="predicted"/>
<dbReference type="EMBL" id="LNCD01000124">
    <property type="protein sequence ID" value="KWV43683.1"/>
    <property type="molecule type" value="Genomic_DNA"/>
</dbReference>
<keyword evidence="1" id="KW-1133">Transmembrane helix</keyword>
<name>A0A109J7H5_9HYPH</name>
<dbReference type="PANTHER" id="PTHR30386">
    <property type="entry name" value="MEMBRANE FUSION SUBUNIT OF EMRAB-TOLC MULTIDRUG EFFLUX PUMP"/>
    <property type="match status" value="1"/>
</dbReference>
<evidence type="ECO:0000259" key="2">
    <source>
        <dbReference type="Pfam" id="PF25917"/>
    </source>
</evidence>
<keyword evidence="4" id="KW-1185">Reference proteome</keyword>
<dbReference type="PANTHER" id="PTHR30386:SF18">
    <property type="entry name" value="INNER MEMBRANE PROTEIN YIAV-RELATED"/>
    <property type="match status" value="1"/>
</dbReference>
<dbReference type="AlphaFoldDB" id="A0A109J7H5"/>
<keyword evidence="1" id="KW-0472">Membrane</keyword>
<comment type="caution">
    <text evidence="3">The sequence shown here is derived from an EMBL/GenBank/DDBJ whole genome shotgun (WGS) entry which is preliminary data.</text>
</comment>
<reference evidence="3 4" key="1">
    <citation type="submission" date="2015-11" db="EMBL/GenBank/DDBJ databases">
        <title>Draft Genome Sequence of the Strain BR 10423 (Rhizobium sp.) isolated from nodules of Mimosa pudica.</title>
        <authorList>
            <person name="Barauna A.C."/>
            <person name="Zilli J.E."/>
            <person name="Simoes-Araujo J.L."/>
            <person name="Reis V.M."/>
            <person name="James E.K."/>
            <person name="Reis F.B.Jr."/>
            <person name="Rouws L.F."/>
            <person name="Passos S.R."/>
            <person name="Gois S.R."/>
        </authorList>
    </citation>
    <scope>NUCLEOTIDE SEQUENCE [LARGE SCALE GENOMIC DNA]</scope>
    <source>
        <strain evidence="3 4">BR10423</strain>
    </source>
</reference>
<evidence type="ECO:0000313" key="3">
    <source>
        <dbReference type="EMBL" id="KWV43683.1"/>
    </source>
</evidence>
<feature type="transmembrane region" description="Helical" evidence="1">
    <location>
        <begin position="29"/>
        <end position="49"/>
    </location>
</feature>
<dbReference type="Gene3D" id="2.40.30.170">
    <property type="match status" value="1"/>
</dbReference>
<dbReference type="OrthoDB" id="9811754at2"/>
<evidence type="ECO:0000256" key="1">
    <source>
        <dbReference type="SAM" id="Phobius"/>
    </source>
</evidence>
<dbReference type="SUPFAM" id="SSF111369">
    <property type="entry name" value="HlyD-like secretion proteins"/>
    <property type="match status" value="2"/>
</dbReference>
<feature type="domain" description="Multidrug resistance protein MdtA-like barrel-sandwich hybrid" evidence="2">
    <location>
        <begin position="64"/>
        <end position="244"/>
    </location>
</feature>
<dbReference type="RefSeq" id="WP_062374287.1">
    <property type="nucleotide sequence ID" value="NZ_LNCD01000124.1"/>
</dbReference>
<dbReference type="Gene3D" id="2.40.50.100">
    <property type="match status" value="1"/>
</dbReference>
<dbReference type="Proteomes" id="UP000068164">
    <property type="component" value="Unassembled WGS sequence"/>
</dbReference>
<gene>
    <name evidence="3" type="ORF">AS026_18475</name>
</gene>
<dbReference type="InterPro" id="IPR058625">
    <property type="entry name" value="MdtA-like_BSH"/>
</dbReference>
<sequence>MELLLMLTYAAFCFAIFKLFRIPVNQWSLATAVLGGIFIIAGLVLLMSYNHPYSSDGRIYFTSAPVIPVVGGQVVEVPVTPNAPLKKGDVLFRIDPRPYQYAVDQKTASLAEAKQTVLQLKAALDAANSAVTGAEASRDRSLQAFEKFQASNENAKSSGRGAVYSELEVENRRGIYLTAEAAVDTARAQAAQARLAYESEINGTNPTVARLEAELANAQYELDQTTVRAPSDGYVTQVFLRPGMMANPLPLRPVMVFINSEDRYLAAAFIQNSLQRVRVGDEAEVAFKAVPGKIFKARVREVIDVMAQGQLQPGGALIDPQSPERLSPGQTLANIEILESTDGYQLPGGVVAEVAVYTHYWHHVALLRKVLLRMSSWMNYVFLEH</sequence>
<organism evidence="3 4">
    <name type="scientific">Rhizobium altiplani</name>
    <dbReference type="NCBI Taxonomy" id="1864509"/>
    <lineage>
        <taxon>Bacteria</taxon>
        <taxon>Pseudomonadati</taxon>
        <taxon>Pseudomonadota</taxon>
        <taxon>Alphaproteobacteria</taxon>
        <taxon>Hyphomicrobiales</taxon>
        <taxon>Rhizobiaceae</taxon>
        <taxon>Rhizobium/Agrobacterium group</taxon>
        <taxon>Rhizobium</taxon>
    </lineage>
</organism>
<keyword evidence="1" id="KW-0812">Transmembrane</keyword>